<accession>A0A1H0KTE3</accession>
<dbReference type="CDD" id="cd03396">
    <property type="entry name" value="PAP2_like_6"/>
    <property type="match status" value="1"/>
</dbReference>
<dbReference type="InterPro" id="IPR036938">
    <property type="entry name" value="PAP2/HPO_sf"/>
</dbReference>
<keyword evidence="1" id="KW-0472">Membrane</keyword>
<gene>
    <name evidence="3" type="ORF">SAMN05660330_00618</name>
</gene>
<evidence type="ECO:0000256" key="1">
    <source>
        <dbReference type="SAM" id="Phobius"/>
    </source>
</evidence>
<evidence type="ECO:0000313" key="3">
    <source>
        <dbReference type="EMBL" id="SDO59056.1"/>
    </source>
</evidence>
<protein>
    <submittedName>
        <fullName evidence="3">Membrane-associated enzyme, PAP2 (Acid phosphatase) superfamily</fullName>
    </submittedName>
</protein>
<proteinExistence type="predicted"/>
<dbReference type="Proteomes" id="UP000199073">
    <property type="component" value="Unassembled WGS sequence"/>
</dbReference>
<evidence type="ECO:0000313" key="4">
    <source>
        <dbReference type="Proteomes" id="UP000199073"/>
    </source>
</evidence>
<dbReference type="Pfam" id="PF01569">
    <property type="entry name" value="PAP2"/>
    <property type="match status" value="1"/>
</dbReference>
<feature type="transmembrane region" description="Helical" evidence="1">
    <location>
        <begin position="155"/>
        <end position="174"/>
    </location>
</feature>
<keyword evidence="1" id="KW-1133">Transmembrane helix</keyword>
<feature type="transmembrane region" description="Helical" evidence="1">
    <location>
        <begin position="100"/>
        <end position="118"/>
    </location>
</feature>
<dbReference type="RefSeq" id="WP_245694964.1">
    <property type="nucleotide sequence ID" value="NZ_FNJI01000003.1"/>
</dbReference>
<reference evidence="3 4" key="1">
    <citation type="submission" date="2016-10" db="EMBL/GenBank/DDBJ databases">
        <authorList>
            <person name="de Groot N.N."/>
        </authorList>
    </citation>
    <scope>NUCLEOTIDE SEQUENCE [LARGE SCALE GENOMIC DNA]</scope>
    <source>
        <strain evidence="3 4">DSM 12130</strain>
    </source>
</reference>
<dbReference type="SUPFAM" id="SSF48317">
    <property type="entry name" value="Acid phosphatase/Vanadium-dependent haloperoxidase"/>
    <property type="match status" value="1"/>
</dbReference>
<dbReference type="AlphaFoldDB" id="A0A1H0KTE3"/>
<dbReference type="InterPro" id="IPR000326">
    <property type="entry name" value="PAP2/HPO"/>
</dbReference>
<feature type="domain" description="Phosphatidic acid phosphatase type 2/haloperoxidase" evidence="2">
    <location>
        <begin position="103"/>
        <end position="229"/>
    </location>
</feature>
<sequence>MLQTEEIKTEEGRTHLLLLNLLPVVLIALAIISEYSGFDIWWVSFFYDSTRQLWPYTHHWLFDDVIHSGGQYLDRSFILVWLAGFIMVNMRRELASYRKICIYFLVASALGPALVGIGKNITHIYSPWDLELFGGIQPYIRLFDKVPDGAPPGHAFPAGHAAGGYCFVSLYFVFLKYRCRYRVYGLVFALMLGLVFGVAQQVRGAHFPSHDMATLVICWYVSMYLYFLFYPQEWQALAKSG</sequence>
<feature type="transmembrane region" description="Helical" evidence="1">
    <location>
        <begin position="72"/>
        <end position="88"/>
    </location>
</feature>
<keyword evidence="4" id="KW-1185">Reference proteome</keyword>
<feature type="transmembrane region" description="Helical" evidence="1">
    <location>
        <begin position="212"/>
        <end position="230"/>
    </location>
</feature>
<name>A0A1H0KTE3_9BACT</name>
<dbReference type="EMBL" id="FNJI01000003">
    <property type="protein sequence ID" value="SDO59056.1"/>
    <property type="molecule type" value="Genomic_DNA"/>
</dbReference>
<feature type="transmembrane region" description="Helical" evidence="1">
    <location>
        <begin position="16"/>
        <end position="38"/>
    </location>
</feature>
<dbReference type="STRING" id="91360.SAMN05660330_00618"/>
<keyword evidence="1" id="KW-0812">Transmembrane</keyword>
<evidence type="ECO:0000259" key="2">
    <source>
        <dbReference type="Pfam" id="PF01569"/>
    </source>
</evidence>
<feature type="transmembrane region" description="Helical" evidence="1">
    <location>
        <begin position="181"/>
        <end position="200"/>
    </location>
</feature>
<organism evidence="3 4">
    <name type="scientific">Desulforhopalus singaporensis</name>
    <dbReference type="NCBI Taxonomy" id="91360"/>
    <lineage>
        <taxon>Bacteria</taxon>
        <taxon>Pseudomonadati</taxon>
        <taxon>Thermodesulfobacteriota</taxon>
        <taxon>Desulfobulbia</taxon>
        <taxon>Desulfobulbales</taxon>
        <taxon>Desulfocapsaceae</taxon>
        <taxon>Desulforhopalus</taxon>
    </lineage>
</organism>